<organism evidence="1 2">
    <name type="scientific">Caerostris extrusa</name>
    <name type="common">Bark spider</name>
    <name type="synonym">Caerostris bankana</name>
    <dbReference type="NCBI Taxonomy" id="172846"/>
    <lineage>
        <taxon>Eukaryota</taxon>
        <taxon>Metazoa</taxon>
        <taxon>Ecdysozoa</taxon>
        <taxon>Arthropoda</taxon>
        <taxon>Chelicerata</taxon>
        <taxon>Arachnida</taxon>
        <taxon>Araneae</taxon>
        <taxon>Araneomorphae</taxon>
        <taxon>Entelegynae</taxon>
        <taxon>Araneoidea</taxon>
        <taxon>Araneidae</taxon>
        <taxon>Caerostris</taxon>
    </lineage>
</organism>
<dbReference type="EMBL" id="BPLR01007810">
    <property type="protein sequence ID" value="GIY19935.1"/>
    <property type="molecule type" value="Genomic_DNA"/>
</dbReference>
<dbReference type="Proteomes" id="UP001054945">
    <property type="component" value="Unassembled WGS sequence"/>
</dbReference>
<accession>A0AAV4RE12</accession>
<protein>
    <submittedName>
        <fullName evidence="1">Uncharacterized protein</fullName>
    </submittedName>
</protein>
<gene>
    <name evidence="1" type="ORF">CEXT_573321</name>
</gene>
<reference evidence="1 2" key="1">
    <citation type="submission" date="2021-06" db="EMBL/GenBank/DDBJ databases">
        <title>Caerostris extrusa draft genome.</title>
        <authorList>
            <person name="Kono N."/>
            <person name="Arakawa K."/>
        </authorList>
    </citation>
    <scope>NUCLEOTIDE SEQUENCE [LARGE SCALE GENOMIC DNA]</scope>
</reference>
<keyword evidence="2" id="KW-1185">Reference proteome</keyword>
<proteinExistence type="predicted"/>
<name>A0AAV4RE12_CAEEX</name>
<evidence type="ECO:0000313" key="2">
    <source>
        <dbReference type="Proteomes" id="UP001054945"/>
    </source>
</evidence>
<evidence type="ECO:0000313" key="1">
    <source>
        <dbReference type="EMBL" id="GIY19935.1"/>
    </source>
</evidence>
<dbReference type="AlphaFoldDB" id="A0AAV4RE12"/>
<sequence length="107" mass="12703">MVSYGQWRKERNVVVSQRTTTHKVIITRTKRKKNYRLERRQLSLTSVWSTHGSKSRDFCLPRYHSTSVRPSSTRAVQFAEKEEYKHESFFGVDFCPPILVVLQKEQI</sequence>
<comment type="caution">
    <text evidence="1">The sequence shown here is derived from an EMBL/GenBank/DDBJ whole genome shotgun (WGS) entry which is preliminary data.</text>
</comment>